<evidence type="ECO:0000256" key="6">
    <source>
        <dbReference type="PROSITE-ProRule" id="PRU00169"/>
    </source>
</evidence>
<dbReference type="InterPro" id="IPR011006">
    <property type="entry name" value="CheY-like_superfamily"/>
</dbReference>
<dbReference type="SUPFAM" id="SSF52172">
    <property type="entry name" value="CheY-like"/>
    <property type="match status" value="1"/>
</dbReference>
<dbReference type="GO" id="GO:0003677">
    <property type="term" value="F:DNA binding"/>
    <property type="evidence" value="ECO:0007669"/>
    <property type="project" value="UniProtKB-KW"/>
</dbReference>
<keyword evidence="1 6" id="KW-0597">Phosphoprotein</keyword>
<dbReference type="SMART" id="SM00448">
    <property type="entry name" value="REC"/>
    <property type="match status" value="1"/>
</dbReference>
<dbReference type="eggNOG" id="COG0745">
    <property type="taxonomic scope" value="Bacteria"/>
</dbReference>
<dbReference type="CDD" id="cd17554">
    <property type="entry name" value="REC_TrrA-like"/>
    <property type="match status" value="1"/>
</dbReference>
<dbReference type="GO" id="GO:0000160">
    <property type="term" value="P:phosphorelay signal transduction system"/>
    <property type="evidence" value="ECO:0007669"/>
    <property type="project" value="UniProtKB-KW"/>
</dbReference>
<dbReference type="Proteomes" id="UP000000445">
    <property type="component" value="Chromosome"/>
</dbReference>
<feature type="domain" description="Response regulatory" evidence="7">
    <location>
        <begin position="4"/>
        <end position="116"/>
    </location>
</feature>
<keyword evidence="4" id="KW-0238">DNA-binding</keyword>
<dbReference type="Gene3D" id="3.40.50.2300">
    <property type="match status" value="1"/>
</dbReference>
<dbReference type="STRING" id="309803.CTN_1231"/>
<evidence type="ECO:0000256" key="4">
    <source>
        <dbReference type="ARBA" id="ARBA00023125"/>
    </source>
</evidence>
<keyword evidence="5" id="KW-0804">Transcription</keyword>
<evidence type="ECO:0000256" key="5">
    <source>
        <dbReference type="ARBA" id="ARBA00023163"/>
    </source>
</evidence>
<dbReference type="InterPro" id="IPR050595">
    <property type="entry name" value="Bact_response_regulator"/>
</dbReference>
<gene>
    <name evidence="8" type="ordered locus">CTN_1231</name>
</gene>
<dbReference type="PROSITE" id="PS50110">
    <property type="entry name" value="RESPONSE_REGULATORY"/>
    <property type="match status" value="1"/>
</dbReference>
<evidence type="ECO:0000256" key="3">
    <source>
        <dbReference type="ARBA" id="ARBA00023015"/>
    </source>
</evidence>
<dbReference type="AlphaFoldDB" id="B9K8X4"/>
<dbReference type="PANTHER" id="PTHR44591:SF18">
    <property type="entry name" value="REGULATORY PROTEIN"/>
    <property type="match status" value="1"/>
</dbReference>
<evidence type="ECO:0000256" key="1">
    <source>
        <dbReference type="ARBA" id="ARBA00022553"/>
    </source>
</evidence>
<feature type="modified residue" description="4-aspartylphosphate" evidence="6">
    <location>
        <position position="53"/>
    </location>
</feature>
<accession>B9K8X4</accession>
<keyword evidence="2" id="KW-0902">Two-component regulatory system</keyword>
<evidence type="ECO:0000259" key="7">
    <source>
        <dbReference type="PROSITE" id="PS50110"/>
    </source>
</evidence>
<reference evidence="8 9" key="1">
    <citation type="journal article" date="2009" name="Biosci. Biotechnol. Biochem.">
        <title>WeGAS: a web-based microbial genome annotation system.</title>
        <authorList>
            <person name="Lee D."/>
            <person name="Seo H."/>
            <person name="Park C."/>
            <person name="Park K."/>
        </authorList>
    </citation>
    <scope>NUCLEOTIDE SEQUENCE [LARGE SCALE GENOMIC DNA]</scope>
    <source>
        <strain evidence="9">ATCC 49049 / DSM 4359 / NBRC 107923 / NS-E</strain>
    </source>
</reference>
<evidence type="ECO:0000313" key="8">
    <source>
        <dbReference type="EMBL" id="ACM23407.1"/>
    </source>
</evidence>
<dbReference type="FunFam" id="3.40.50.2300:FF:000001">
    <property type="entry name" value="DNA-binding response regulator PhoB"/>
    <property type="match status" value="1"/>
</dbReference>
<organism evidence="8 9">
    <name type="scientific">Thermotoga neapolitana (strain ATCC 49049 / DSM 4359 / NBRC 107923 / NS-E)</name>
    <dbReference type="NCBI Taxonomy" id="309803"/>
    <lineage>
        <taxon>Bacteria</taxon>
        <taxon>Thermotogati</taxon>
        <taxon>Thermotogota</taxon>
        <taxon>Thermotogae</taxon>
        <taxon>Thermotogales</taxon>
        <taxon>Thermotogaceae</taxon>
        <taxon>Thermotoga</taxon>
    </lineage>
</organism>
<dbReference type="EMBL" id="CP000916">
    <property type="protein sequence ID" value="ACM23407.1"/>
    <property type="molecule type" value="Genomic_DNA"/>
</dbReference>
<evidence type="ECO:0000256" key="2">
    <source>
        <dbReference type="ARBA" id="ARBA00023012"/>
    </source>
</evidence>
<dbReference type="InterPro" id="IPR001789">
    <property type="entry name" value="Sig_transdc_resp-reg_receiver"/>
</dbReference>
<keyword evidence="9" id="KW-1185">Reference proteome</keyword>
<dbReference type="PANTHER" id="PTHR44591">
    <property type="entry name" value="STRESS RESPONSE REGULATOR PROTEIN 1"/>
    <property type="match status" value="1"/>
</dbReference>
<protein>
    <submittedName>
        <fullName evidence="8">Response regulator</fullName>
    </submittedName>
</protein>
<sequence>MKKKILVVDDEPNMRELLREELEEEGYEVEAAENGEEALKKFSSGDYDLVILDIEMPGMNGLEVAGKIREMKKDARIILLTAYSHYRSDLSSWAADEYVVKSFNFDELKEKVKKLLS</sequence>
<dbReference type="HOGENOM" id="CLU_000445_69_8_0"/>
<proteinExistence type="predicted"/>
<name>B9K8X4_THENN</name>
<dbReference type="RefSeq" id="WP_015919722.1">
    <property type="nucleotide sequence ID" value="NC_011978.1"/>
</dbReference>
<dbReference type="KEGG" id="tna:CTN_1231"/>
<keyword evidence="3" id="KW-0805">Transcription regulation</keyword>
<evidence type="ECO:0000313" key="9">
    <source>
        <dbReference type="Proteomes" id="UP000000445"/>
    </source>
</evidence>
<dbReference type="Pfam" id="PF00072">
    <property type="entry name" value="Response_reg"/>
    <property type="match status" value="1"/>
</dbReference>